<dbReference type="Proteomes" id="UP000247973">
    <property type="component" value="Unassembled WGS sequence"/>
</dbReference>
<dbReference type="PANTHER" id="PTHR42827">
    <property type="entry name" value="IRON-SULFUR CLUSTER-BINDING PROTEIN-RELATED"/>
    <property type="match status" value="1"/>
</dbReference>
<reference evidence="2 3" key="1">
    <citation type="submission" date="2018-03" db="EMBL/GenBank/DDBJ databases">
        <title>Genomic Encyclopedia of Archaeal and Bacterial Type Strains, Phase II (KMG-II): from individual species to whole genera.</title>
        <authorList>
            <person name="Goeker M."/>
        </authorList>
    </citation>
    <scope>NUCLEOTIDE SEQUENCE [LARGE SCALE GENOMIC DNA]</scope>
    <source>
        <strain evidence="2 3">DSM 100214</strain>
    </source>
</reference>
<evidence type="ECO:0000259" key="1">
    <source>
        <dbReference type="PROSITE" id="PS51379"/>
    </source>
</evidence>
<dbReference type="AlphaFoldDB" id="A0A2V3PI17"/>
<evidence type="ECO:0000313" key="2">
    <source>
        <dbReference type="EMBL" id="PXV58930.1"/>
    </source>
</evidence>
<accession>A0A2V3PI17</accession>
<protein>
    <submittedName>
        <fullName evidence="2">Epoxyqueuosine reductase QueG</fullName>
    </submittedName>
</protein>
<dbReference type="InterPro" id="IPR017896">
    <property type="entry name" value="4Fe4S_Fe-S-bd"/>
</dbReference>
<dbReference type="PANTHER" id="PTHR42827:SF1">
    <property type="entry name" value="IRON-SULFUR CLUSTER-BINDING PROTEIN"/>
    <property type="match status" value="1"/>
</dbReference>
<sequence>MEKKQTNANLKKQIVRKVKQSGIDVIGFATVDRWEQFGETPQSYFPQSIFPFSKTVIVLGLQIMIPILDTTPSIVYSELYNTTNRLLDDVSYQLSALLNRKGHRAVFFPRDAYGDISVLVKKPEAAFSHVLAAKYAGLGTIGYNHTLLTKEFGPRVRLVSILTDAEIEPDNMLEKELCIKCELCKKCCPTSAFTTTDNLIADMDKYKCAAYHKTLKDDYHYPCGVCIKVCPIGKDRKLYGMTTKKYLNEKEALEKNPQNEQYSSWVHLRSFGSK</sequence>
<evidence type="ECO:0000313" key="3">
    <source>
        <dbReference type="Proteomes" id="UP000247973"/>
    </source>
</evidence>
<dbReference type="Gene3D" id="3.30.70.20">
    <property type="match status" value="1"/>
</dbReference>
<gene>
    <name evidence="2" type="ORF">CLV62_1405</name>
</gene>
<organism evidence="2 3">
    <name type="scientific">Dysgonomonas alginatilytica</name>
    <dbReference type="NCBI Taxonomy" id="1605892"/>
    <lineage>
        <taxon>Bacteria</taxon>
        <taxon>Pseudomonadati</taxon>
        <taxon>Bacteroidota</taxon>
        <taxon>Bacteroidia</taxon>
        <taxon>Bacteroidales</taxon>
        <taxon>Dysgonomonadaceae</taxon>
        <taxon>Dysgonomonas</taxon>
    </lineage>
</organism>
<keyword evidence="3" id="KW-1185">Reference proteome</keyword>
<dbReference type="EMBL" id="QICL01000040">
    <property type="protein sequence ID" value="PXV58930.1"/>
    <property type="molecule type" value="Genomic_DNA"/>
</dbReference>
<proteinExistence type="predicted"/>
<comment type="caution">
    <text evidence="2">The sequence shown here is derived from an EMBL/GenBank/DDBJ whole genome shotgun (WGS) entry which is preliminary data.</text>
</comment>
<dbReference type="PROSITE" id="PS51379">
    <property type="entry name" value="4FE4S_FER_2"/>
    <property type="match status" value="1"/>
</dbReference>
<dbReference type="SUPFAM" id="SSF54862">
    <property type="entry name" value="4Fe-4S ferredoxins"/>
    <property type="match status" value="1"/>
</dbReference>
<dbReference type="OrthoDB" id="9815745at2"/>
<dbReference type="RefSeq" id="WP_110312439.1">
    <property type="nucleotide sequence ID" value="NZ_QICL01000040.1"/>
</dbReference>
<feature type="domain" description="4Fe-4S ferredoxin-type" evidence="1">
    <location>
        <begin position="169"/>
        <end position="198"/>
    </location>
</feature>
<name>A0A2V3PI17_9BACT</name>